<dbReference type="AlphaFoldDB" id="A0A2Z6NYF8"/>
<protein>
    <submittedName>
        <fullName evidence="1">Uncharacterized protein</fullName>
    </submittedName>
</protein>
<name>A0A2Z6NYF8_TRISU</name>
<sequence length="143" mass="16532">MSIEDDSWDLPQRGKRFVNSFKRRAFLAHIVESALPTHIDPSRWKNDETCQVSGVCFYRPSKRRAADELSSRACISPESEENAPDILIGVGFTRLRFFPREFVYVTKRDSLTALLALSLKGIIKPAMPDKYWFKFRHPLSQLL</sequence>
<dbReference type="OrthoDB" id="10624399at2759"/>
<dbReference type="EMBL" id="DF974429">
    <property type="protein sequence ID" value="GAU48496.1"/>
    <property type="molecule type" value="Genomic_DNA"/>
</dbReference>
<reference evidence="2" key="1">
    <citation type="journal article" date="2017" name="Front. Plant Sci.">
        <title>Climate Clever Clovers: New Paradigm to Reduce the Environmental Footprint of Ruminants by Breeding Low Methanogenic Forages Utilizing Haplotype Variation.</title>
        <authorList>
            <person name="Kaur P."/>
            <person name="Appels R."/>
            <person name="Bayer P.E."/>
            <person name="Keeble-Gagnere G."/>
            <person name="Wang J."/>
            <person name="Hirakawa H."/>
            <person name="Shirasawa K."/>
            <person name="Vercoe P."/>
            <person name="Stefanova K."/>
            <person name="Durmic Z."/>
            <person name="Nichols P."/>
            <person name="Revell C."/>
            <person name="Isobe S.N."/>
            <person name="Edwards D."/>
            <person name="Erskine W."/>
        </authorList>
    </citation>
    <scope>NUCLEOTIDE SEQUENCE [LARGE SCALE GENOMIC DNA]</scope>
    <source>
        <strain evidence="2">cv. Daliak</strain>
    </source>
</reference>
<dbReference type="Proteomes" id="UP000242715">
    <property type="component" value="Unassembled WGS sequence"/>
</dbReference>
<proteinExistence type="predicted"/>
<evidence type="ECO:0000313" key="1">
    <source>
        <dbReference type="EMBL" id="GAU48496.1"/>
    </source>
</evidence>
<accession>A0A2Z6NYF8</accession>
<organism evidence="1 2">
    <name type="scientific">Trifolium subterraneum</name>
    <name type="common">Subterranean clover</name>
    <dbReference type="NCBI Taxonomy" id="3900"/>
    <lineage>
        <taxon>Eukaryota</taxon>
        <taxon>Viridiplantae</taxon>
        <taxon>Streptophyta</taxon>
        <taxon>Embryophyta</taxon>
        <taxon>Tracheophyta</taxon>
        <taxon>Spermatophyta</taxon>
        <taxon>Magnoliopsida</taxon>
        <taxon>eudicotyledons</taxon>
        <taxon>Gunneridae</taxon>
        <taxon>Pentapetalae</taxon>
        <taxon>rosids</taxon>
        <taxon>fabids</taxon>
        <taxon>Fabales</taxon>
        <taxon>Fabaceae</taxon>
        <taxon>Papilionoideae</taxon>
        <taxon>50 kb inversion clade</taxon>
        <taxon>NPAAA clade</taxon>
        <taxon>Hologalegina</taxon>
        <taxon>IRL clade</taxon>
        <taxon>Trifolieae</taxon>
        <taxon>Trifolium</taxon>
    </lineage>
</organism>
<gene>
    <name evidence="1" type="ORF">TSUD_291820</name>
</gene>
<keyword evidence="2" id="KW-1185">Reference proteome</keyword>
<evidence type="ECO:0000313" key="2">
    <source>
        <dbReference type="Proteomes" id="UP000242715"/>
    </source>
</evidence>